<dbReference type="Pfam" id="PF04181">
    <property type="entry name" value="RPAP2_Rtr1"/>
    <property type="match status" value="1"/>
</dbReference>
<evidence type="ECO:0000256" key="1">
    <source>
        <dbReference type="ARBA" id="ARBA00004123"/>
    </source>
</evidence>
<organism evidence="15 16">
    <name type="scientific">Trichocladium antarcticum</name>
    <dbReference type="NCBI Taxonomy" id="1450529"/>
    <lineage>
        <taxon>Eukaryota</taxon>
        <taxon>Fungi</taxon>
        <taxon>Dikarya</taxon>
        <taxon>Ascomycota</taxon>
        <taxon>Pezizomycotina</taxon>
        <taxon>Sordariomycetes</taxon>
        <taxon>Sordariomycetidae</taxon>
        <taxon>Sordariales</taxon>
        <taxon>Chaetomiaceae</taxon>
        <taxon>Trichocladium</taxon>
    </lineage>
</organism>
<keyword evidence="4 12" id="KW-0863">Zinc-finger</keyword>
<sequence length="322" mass="35063">MSAETQPPAKSKPKGILKKPTAAPPSTEPDAASAAPPLTRTEQLARQEALARVRLFQQLRDTELKPPVSLETFELLSQLPRAPSPQHSASRPSAGDSALLLAELARFQPSEYLDLVEERNCLGKCGYALCGRPRRNHPGEFKLAAGVARTADLNKWCSDACALRALYLKVQLDNPSYERVDGKMAVKLELREEKHRPQAAAAAQATKSAAAVPRGEEQDRKQLAQEMAQLQRDKTRQVKRDASALAVERGDACLFAGGGKVEVTIREKTTDGAAQPPSQEDDSHLMVEGHKTTFGTDKKLGENGDSDHDSDSDDDPFPTIRL</sequence>
<proteinExistence type="inferred from homology"/>
<evidence type="ECO:0000256" key="13">
    <source>
        <dbReference type="SAM" id="MobiDB-lite"/>
    </source>
</evidence>
<evidence type="ECO:0000256" key="12">
    <source>
        <dbReference type="RuleBase" id="RU367080"/>
    </source>
</evidence>
<evidence type="ECO:0000256" key="10">
    <source>
        <dbReference type="ARBA" id="ARBA00048336"/>
    </source>
</evidence>
<evidence type="ECO:0000256" key="11">
    <source>
        <dbReference type="PROSITE-ProRule" id="PRU00812"/>
    </source>
</evidence>
<evidence type="ECO:0000256" key="6">
    <source>
        <dbReference type="ARBA" id="ARBA00022833"/>
    </source>
</evidence>
<keyword evidence="16" id="KW-1185">Reference proteome</keyword>
<dbReference type="GO" id="GO:0005737">
    <property type="term" value="C:cytoplasm"/>
    <property type="evidence" value="ECO:0007669"/>
    <property type="project" value="TreeGrafter"/>
</dbReference>
<evidence type="ECO:0000256" key="3">
    <source>
        <dbReference type="ARBA" id="ARBA00022723"/>
    </source>
</evidence>
<evidence type="ECO:0000256" key="2">
    <source>
        <dbReference type="ARBA" id="ARBA00005676"/>
    </source>
</evidence>
<comment type="catalytic activity">
    <reaction evidence="10 12">
        <text>O-phospho-L-threonyl-[protein] + H2O = L-threonyl-[protein] + phosphate</text>
        <dbReference type="Rhea" id="RHEA:47004"/>
        <dbReference type="Rhea" id="RHEA-COMP:11060"/>
        <dbReference type="Rhea" id="RHEA-COMP:11605"/>
        <dbReference type="ChEBI" id="CHEBI:15377"/>
        <dbReference type="ChEBI" id="CHEBI:30013"/>
        <dbReference type="ChEBI" id="CHEBI:43474"/>
        <dbReference type="ChEBI" id="CHEBI:61977"/>
        <dbReference type="EC" id="3.1.3.16"/>
    </reaction>
</comment>
<dbReference type="InterPro" id="IPR038534">
    <property type="entry name" value="Rtr1/RPAP2_sf"/>
</dbReference>
<dbReference type="PROSITE" id="PS51479">
    <property type="entry name" value="ZF_RTR1"/>
    <property type="match status" value="1"/>
</dbReference>
<gene>
    <name evidence="15" type="ORF">BT67DRAFT_303528</name>
</gene>
<feature type="region of interest" description="Disordered" evidence="13">
    <location>
        <begin position="267"/>
        <end position="322"/>
    </location>
</feature>
<dbReference type="InterPro" id="IPR007308">
    <property type="entry name" value="Rtr1/RPAP2_dom"/>
</dbReference>
<protein>
    <recommendedName>
        <fullName evidence="12">RNA polymerase II subunit B1 CTD phosphatase RPAP2 homolog</fullName>
        <ecNumber evidence="12">3.1.3.16</ecNumber>
    </recommendedName>
</protein>
<comment type="subcellular location">
    <subcellularLocation>
        <location evidence="1 12">Nucleus</location>
    </subcellularLocation>
</comment>
<evidence type="ECO:0000256" key="9">
    <source>
        <dbReference type="ARBA" id="ARBA00047761"/>
    </source>
</evidence>
<reference evidence="15" key="2">
    <citation type="submission" date="2023-05" db="EMBL/GenBank/DDBJ databases">
        <authorList>
            <consortium name="Lawrence Berkeley National Laboratory"/>
            <person name="Steindorff A."/>
            <person name="Hensen N."/>
            <person name="Bonometti L."/>
            <person name="Westerberg I."/>
            <person name="Brannstrom I.O."/>
            <person name="Guillou S."/>
            <person name="Cros-Aarteil S."/>
            <person name="Calhoun S."/>
            <person name="Haridas S."/>
            <person name="Kuo A."/>
            <person name="Mondo S."/>
            <person name="Pangilinan J."/>
            <person name="Riley R."/>
            <person name="Labutti K."/>
            <person name="Andreopoulos B."/>
            <person name="Lipzen A."/>
            <person name="Chen C."/>
            <person name="Yanf M."/>
            <person name="Daum C."/>
            <person name="Ng V."/>
            <person name="Clum A."/>
            <person name="Ohm R."/>
            <person name="Martin F."/>
            <person name="Silar P."/>
            <person name="Natvig D."/>
            <person name="Lalanne C."/>
            <person name="Gautier V."/>
            <person name="Ament-Velasquez S.L."/>
            <person name="Kruys A."/>
            <person name="Hutchinson M.I."/>
            <person name="Powell A.J."/>
            <person name="Barry K."/>
            <person name="Miller A.N."/>
            <person name="Grigoriev I.V."/>
            <person name="Debuchy R."/>
            <person name="Gladieux P."/>
            <person name="Thoren M.H."/>
            <person name="Johannesson H."/>
        </authorList>
    </citation>
    <scope>NUCLEOTIDE SEQUENCE</scope>
    <source>
        <strain evidence="15">CBS 123565</strain>
    </source>
</reference>
<feature type="domain" description="RTR1-type" evidence="14">
    <location>
        <begin position="102"/>
        <end position="180"/>
    </location>
</feature>
<dbReference type="Gene3D" id="1.25.40.820">
    <property type="match status" value="1"/>
</dbReference>
<dbReference type="GO" id="GO:0008270">
    <property type="term" value="F:zinc ion binding"/>
    <property type="evidence" value="ECO:0007669"/>
    <property type="project" value="UniProtKB-KW"/>
</dbReference>
<evidence type="ECO:0000256" key="5">
    <source>
        <dbReference type="ARBA" id="ARBA00022801"/>
    </source>
</evidence>
<dbReference type="Proteomes" id="UP001304895">
    <property type="component" value="Unassembled WGS sequence"/>
</dbReference>
<comment type="catalytic activity">
    <reaction evidence="9 12">
        <text>O-phospho-L-seryl-[protein] + H2O = L-seryl-[protein] + phosphate</text>
        <dbReference type="Rhea" id="RHEA:20629"/>
        <dbReference type="Rhea" id="RHEA-COMP:9863"/>
        <dbReference type="Rhea" id="RHEA-COMP:11604"/>
        <dbReference type="ChEBI" id="CHEBI:15377"/>
        <dbReference type="ChEBI" id="CHEBI:29999"/>
        <dbReference type="ChEBI" id="CHEBI:43474"/>
        <dbReference type="ChEBI" id="CHEBI:83421"/>
        <dbReference type="EC" id="3.1.3.16"/>
    </reaction>
</comment>
<feature type="compositionally biased region" description="Basic and acidic residues" evidence="13">
    <location>
        <begin position="281"/>
        <end position="309"/>
    </location>
</feature>
<dbReference type="EMBL" id="MU853408">
    <property type="protein sequence ID" value="KAK4134737.1"/>
    <property type="molecule type" value="Genomic_DNA"/>
</dbReference>
<keyword evidence="5 12" id="KW-0378">Hydrolase</keyword>
<reference evidence="15" key="1">
    <citation type="journal article" date="2023" name="Mol. Phylogenet. Evol.">
        <title>Genome-scale phylogeny and comparative genomics of the fungal order Sordariales.</title>
        <authorList>
            <person name="Hensen N."/>
            <person name="Bonometti L."/>
            <person name="Westerberg I."/>
            <person name="Brannstrom I.O."/>
            <person name="Guillou S."/>
            <person name="Cros-Aarteil S."/>
            <person name="Calhoun S."/>
            <person name="Haridas S."/>
            <person name="Kuo A."/>
            <person name="Mondo S."/>
            <person name="Pangilinan J."/>
            <person name="Riley R."/>
            <person name="LaButti K."/>
            <person name="Andreopoulos B."/>
            <person name="Lipzen A."/>
            <person name="Chen C."/>
            <person name="Yan M."/>
            <person name="Daum C."/>
            <person name="Ng V."/>
            <person name="Clum A."/>
            <person name="Steindorff A."/>
            <person name="Ohm R.A."/>
            <person name="Martin F."/>
            <person name="Silar P."/>
            <person name="Natvig D.O."/>
            <person name="Lalanne C."/>
            <person name="Gautier V."/>
            <person name="Ament-Velasquez S.L."/>
            <person name="Kruys A."/>
            <person name="Hutchinson M.I."/>
            <person name="Powell A.J."/>
            <person name="Barry K."/>
            <person name="Miller A.N."/>
            <person name="Grigoriev I.V."/>
            <person name="Debuchy R."/>
            <person name="Gladieux P."/>
            <person name="Hiltunen Thoren M."/>
            <person name="Johannesson H."/>
        </authorList>
    </citation>
    <scope>NUCLEOTIDE SEQUENCE</scope>
    <source>
        <strain evidence="15">CBS 123565</strain>
    </source>
</reference>
<evidence type="ECO:0000256" key="7">
    <source>
        <dbReference type="ARBA" id="ARBA00022912"/>
    </source>
</evidence>
<keyword evidence="7 12" id="KW-0904">Protein phosphatase</keyword>
<comment type="function">
    <text evidence="12">Putative RNA polymerase II subunit B1 C-terminal domain (CTD) phosphatase involved in RNA polymerase II transcription regulation.</text>
</comment>
<comment type="similarity">
    <text evidence="2 11 12">Belongs to the RPAP2 family.</text>
</comment>
<keyword evidence="3 12" id="KW-0479">Metal-binding</keyword>
<accession>A0AAN6ZDW4</accession>
<name>A0AAN6ZDW4_9PEZI</name>
<dbReference type="GO" id="GO:0043175">
    <property type="term" value="F:RNA polymerase core enzyme binding"/>
    <property type="evidence" value="ECO:0007669"/>
    <property type="project" value="UniProtKB-UniRule"/>
</dbReference>
<evidence type="ECO:0000256" key="4">
    <source>
        <dbReference type="ARBA" id="ARBA00022771"/>
    </source>
</evidence>
<comment type="caution">
    <text evidence="15">The sequence shown here is derived from an EMBL/GenBank/DDBJ whole genome shotgun (WGS) entry which is preliminary data.</text>
</comment>
<dbReference type="EC" id="3.1.3.16" evidence="12"/>
<dbReference type="InterPro" id="IPR039693">
    <property type="entry name" value="Rtr1/RPAP2"/>
</dbReference>
<dbReference type="PANTHER" id="PTHR14732">
    <property type="entry name" value="RNA POLYMERASE II SUBUNIT B1 CTD PHOSPHATASE RPAP2-RELATED"/>
    <property type="match status" value="1"/>
</dbReference>
<evidence type="ECO:0000259" key="14">
    <source>
        <dbReference type="PROSITE" id="PS51479"/>
    </source>
</evidence>
<evidence type="ECO:0000313" key="15">
    <source>
        <dbReference type="EMBL" id="KAK4134737.1"/>
    </source>
</evidence>
<dbReference type="GO" id="GO:0008420">
    <property type="term" value="F:RNA polymerase II CTD heptapeptide repeat phosphatase activity"/>
    <property type="evidence" value="ECO:0007669"/>
    <property type="project" value="UniProtKB-UniRule"/>
</dbReference>
<dbReference type="PANTHER" id="PTHR14732:SF0">
    <property type="entry name" value="RNA POLYMERASE II SUBUNIT B1 CTD PHOSPHATASE RPAP2-RELATED"/>
    <property type="match status" value="1"/>
</dbReference>
<evidence type="ECO:0000256" key="8">
    <source>
        <dbReference type="ARBA" id="ARBA00023242"/>
    </source>
</evidence>
<dbReference type="AlphaFoldDB" id="A0AAN6ZDW4"/>
<dbReference type="GO" id="GO:0005634">
    <property type="term" value="C:nucleus"/>
    <property type="evidence" value="ECO:0007669"/>
    <property type="project" value="UniProtKB-SubCell"/>
</dbReference>
<keyword evidence="8 12" id="KW-0539">Nucleus</keyword>
<evidence type="ECO:0000313" key="16">
    <source>
        <dbReference type="Proteomes" id="UP001304895"/>
    </source>
</evidence>
<keyword evidence="6 12" id="KW-0862">Zinc</keyword>
<feature type="region of interest" description="Disordered" evidence="13">
    <location>
        <begin position="1"/>
        <end position="42"/>
    </location>
</feature>